<evidence type="ECO:0000256" key="2">
    <source>
        <dbReference type="SAM" id="SignalP"/>
    </source>
</evidence>
<dbReference type="PANTHER" id="PTHR21393">
    <property type="entry name" value="MITOCHONDRIAL 28S RIBOSOMAL PROTEIN S27"/>
    <property type="match status" value="1"/>
</dbReference>
<proteinExistence type="predicted"/>
<name>A0A7M4DXH6_CROPO</name>
<dbReference type="Ensembl" id="ENSCPRT00005001508.1">
    <property type="protein sequence ID" value="ENSCPRP00005001289.1"/>
    <property type="gene ID" value="ENSCPRG00005000984.1"/>
</dbReference>
<reference evidence="3" key="1">
    <citation type="submission" date="2025-08" db="UniProtKB">
        <authorList>
            <consortium name="Ensembl"/>
        </authorList>
    </citation>
    <scope>IDENTIFICATION</scope>
</reference>
<evidence type="ECO:0000256" key="1">
    <source>
        <dbReference type="ARBA" id="ARBA00004173"/>
    </source>
</evidence>
<dbReference type="AlphaFoldDB" id="A0A7M4DXH6"/>
<dbReference type="Pfam" id="PF10037">
    <property type="entry name" value="MRP-S27"/>
    <property type="match status" value="1"/>
</dbReference>
<reference evidence="3" key="2">
    <citation type="submission" date="2025-09" db="UniProtKB">
        <authorList>
            <consortium name="Ensembl"/>
        </authorList>
    </citation>
    <scope>IDENTIFICATION</scope>
</reference>
<sequence>MAAPVLRLALLWMRAGARASRVATGKRCLLSAAYVDSSKWEERQKDKHSLAELAAIMDRTYNRKLPVSSLTLSRFIDNIFSREEVEQAEYYLYKSLPIPQNPECLRRAAWKQLPCIVGNVNKMIKPILKHDVSCLL</sequence>
<dbReference type="InterPro" id="IPR019266">
    <property type="entry name" value="Ribosomal_mS27"/>
</dbReference>
<feature type="signal peptide" evidence="2">
    <location>
        <begin position="1"/>
        <end position="19"/>
    </location>
</feature>
<protein>
    <submittedName>
        <fullName evidence="3">Mitochondrial ribosomal protein S27</fullName>
    </submittedName>
</protein>
<gene>
    <name evidence="3" type="primary">MRPS27</name>
</gene>
<accession>A0A7M4DXH6</accession>
<dbReference type="PANTHER" id="PTHR21393:SF0">
    <property type="entry name" value="SMALL RIBOSOMAL SUBUNIT PROTEIN MS27"/>
    <property type="match status" value="1"/>
</dbReference>
<keyword evidence="2" id="KW-0732">Signal</keyword>
<dbReference type="Proteomes" id="UP000594220">
    <property type="component" value="Unplaced"/>
</dbReference>
<dbReference type="InterPro" id="IPR034913">
    <property type="entry name" value="mS27/PTCD2"/>
</dbReference>
<feature type="chain" id="PRO_5029618138" evidence="2">
    <location>
        <begin position="20"/>
        <end position="136"/>
    </location>
</feature>
<comment type="subcellular location">
    <subcellularLocation>
        <location evidence="1">Mitochondrion</location>
    </subcellularLocation>
</comment>
<evidence type="ECO:0000313" key="4">
    <source>
        <dbReference type="Proteomes" id="UP000594220"/>
    </source>
</evidence>
<evidence type="ECO:0000313" key="3">
    <source>
        <dbReference type="Ensembl" id="ENSCPRP00005001289.1"/>
    </source>
</evidence>
<organism evidence="3 4">
    <name type="scientific">Crocodylus porosus</name>
    <name type="common">Saltwater crocodile</name>
    <name type="synonym">Estuarine crocodile</name>
    <dbReference type="NCBI Taxonomy" id="8502"/>
    <lineage>
        <taxon>Eukaryota</taxon>
        <taxon>Metazoa</taxon>
        <taxon>Chordata</taxon>
        <taxon>Craniata</taxon>
        <taxon>Vertebrata</taxon>
        <taxon>Euteleostomi</taxon>
        <taxon>Archelosauria</taxon>
        <taxon>Archosauria</taxon>
        <taxon>Crocodylia</taxon>
        <taxon>Longirostres</taxon>
        <taxon>Crocodylidae</taxon>
        <taxon>Crocodylus</taxon>
    </lineage>
</organism>
<keyword evidence="4" id="KW-1185">Reference proteome</keyword>
<dbReference type="GO" id="GO:0005739">
    <property type="term" value="C:mitochondrion"/>
    <property type="evidence" value="ECO:0007669"/>
    <property type="project" value="UniProtKB-SubCell"/>
</dbReference>
<dbReference type="GeneTree" id="ENSGT00390000007246"/>